<accession>A0A382TSG0</accession>
<feature type="non-terminal residue" evidence="1">
    <location>
        <position position="268"/>
    </location>
</feature>
<dbReference type="SUPFAM" id="SSF53756">
    <property type="entry name" value="UDP-Glycosyltransferase/glycogen phosphorylase"/>
    <property type="match status" value="1"/>
</dbReference>
<organism evidence="1">
    <name type="scientific">marine metagenome</name>
    <dbReference type="NCBI Taxonomy" id="408172"/>
    <lineage>
        <taxon>unclassified sequences</taxon>
        <taxon>metagenomes</taxon>
        <taxon>ecological metagenomes</taxon>
    </lineage>
</organism>
<dbReference type="Gene3D" id="3.40.50.2000">
    <property type="entry name" value="Glycogen Phosphorylase B"/>
    <property type="match status" value="2"/>
</dbReference>
<dbReference type="AlphaFoldDB" id="A0A382TSG0"/>
<protein>
    <recommendedName>
        <fullName evidence="2">Glycosyltransferase subfamily 4-like N-terminal domain-containing protein</fullName>
    </recommendedName>
</protein>
<feature type="non-terminal residue" evidence="1">
    <location>
        <position position="1"/>
    </location>
</feature>
<name>A0A382TSG0_9ZZZZ</name>
<evidence type="ECO:0008006" key="2">
    <source>
        <dbReference type="Google" id="ProtNLM"/>
    </source>
</evidence>
<dbReference type="EMBL" id="UINC01138825">
    <property type="protein sequence ID" value="SVD25006.1"/>
    <property type="molecule type" value="Genomic_DNA"/>
</dbReference>
<gene>
    <name evidence="1" type="ORF">METZ01_LOCUS377860</name>
</gene>
<evidence type="ECO:0000313" key="1">
    <source>
        <dbReference type="EMBL" id="SVD25006.1"/>
    </source>
</evidence>
<proteinExistence type="predicted"/>
<sequence length="268" mass="31175">VIGSRKILFVCPYPPDVSAGQRLKFEPHFDALEKEGYDIKQSCLMSKRLWQIAYKQGNYMEKFLWTIKGFIERIFLLFSLTKYDTVYIFMNVFPFGPAILERLFRIISKRIIYDIEDNIISDGSNDDRRIVSFLKSKKKYEFLIKKSDVVIASTPALAEKCNQISGSKKSMFIPPTLNDNVFFPRTTSTHREKLTIGWTGTFSSKPYLDIVLPALESLYKERDFKMKVIGNFEMENPALDLEVVQWNEENETNDLQDIDIGLYPLPED</sequence>
<reference evidence="1" key="1">
    <citation type="submission" date="2018-05" db="EMBL/GenBank/DDBJ databases">
        <authorList>
            <person name="Lanie J.A."/>
            <person name="Ng W.-L."/>
            <person name="Kazmierczak K.M."/>
            <person name="Andrzejewski T.M."/>
            <person name="Davidsen T.M."/>
            <person name="Wayne K.J."/>
            <person name="Tettelin H."/>
            <person name="Glass J.I."/>
            <person name="Rusch D."/>
            <person name="Podicherti R."/>
            <person name="Tsui H.-C.T."/>
            <person name="Winkler M.E."/>
        </authorList>
    </citation>
    <scope>NUCLEOTIDE SEQUENCE</scope>
</reference>